<keyword evidence="3" id="KW-0997">Cell inner membrane</keyword>
<evidence type="ECO:0000256" key="3">
    <source>
        <dbReference type="ARBA" id="ARBA00022519"/>
    </source>
</evidence>
<dbReference type="Pfam" id="PF12821">
    <property type="entry name" value="ThrE_2"/>
    <property type="match status" value="1"/>
</dbReference>
<evidence type="ECO:0000256" key="7">
    <source>
        <dbReference type="ARBA" id="ARBA00034125"/>
    </source>
</evidence>
<evidence type="ECO:0000256" key="5">
    <source>
        <dbReference type="ARBA" id="ARBA00022989"/>
    </source>
</evidence>
<evidence type="ECO:0000256" key="2">
    <source>
        <dbReference type="ARBA" id="ARBA00022475"/>
    </source>
</evidence>
<gene>
    <name evidence="10" type="ORF">BEP19_04315</name>
</gene>
<dbReference type="AlphaFoldDB" id="A0A419SMC2"/>
<keyword evidence="4 8" id="KW-0812">Transmembrane</keyword>
<keyword evidence="2" id="KW-1003">Cell membrane</keyword>
<comment type="subcellular location">
    <subcellularLocation>
        <location evidence="1">Cell membrane</location>
        <topology evidence="1">Multi-pass membrane protein</topology>
    </subcellularLocation>
</comment>
<feature type="transmembrane region" description="Helical" evidence="8">
    <location>
        <begin position="42"/>
        <end position="66"/>
    </location>
</feature>
<reference evidence="10 11" key="1">
    <citation type="submission" date="2016-08" db="EMBL/GenBank/DDBJ databases">
        <title>Novel Firmicute Genomes.</title>
        <authorList>
            <person name="Poppleton D.I."/>
            <person name="Gribaldo S."/>
        </authorList>
    </citation>
    <scope>NUCLEOTIDE SEQUENCE [LARGE SCALE GENOMIC DNA]</scope>
    <source>
        <strain evidence="10 11">RAOx-1</strain>
    </source>
</reference>
<keyword evidence="11" id="KW-1185">Reference proteome</keyword>
<evidence type="ECO:0000256" key="4">
    <source>
        <dbReference type="ARBA" id="ARBA00022692"/>
    </source>
</evidence>
<dbReference type="PANTHER" id="PTHR34390:SF1">
    <property type="entry name" value="SUCCINATE TRANSPORTER SUBUNIT YJJB-RELATED"/>
    <property type="match status" value="1"/>
</dbReference>
<comment type="similarity">
    <text evidence="7">Belongs to the ThrE exporter (TC 2.A.79) family.</text>
</comment>
<evidence type="ECO:0000256" key="8">
    <source>
        <dbReference type="SAM" id="Phobius"/>
    </source>
</evidence>
<proteinExistence type="inferred from homology"/>
<dbReference type="OrthoDB" id="9810047at2"/>
<keyword evidence="6 8" id="KW-0472">Membrane</keyword>
<evidence type="ECO:0000313" key="11">
    <source>
        <dbReference type="Proteomes" id="UP000284219"/>
    </source>
</evidence>
<dbReference type="PANTHER" id="PTHR34390">
    <property type="entry name" value="UPF0442 PROTEIN YJJB-RELATED"/>
    <property type="match status" value="1"/>
</dbReference>
<dbReference type="GO" id="GO:0005886">
    <property type="term" value="C:plasma membrane"/>
    <property type="evidence" value="ECO:0007669"/>
    <property type="project" value="UniProtKB-SubCell"/>
</dbReference>
<dbReference type="Proteomes" id="UP000284219">
    <property type="component" value="Unassembled WGS sequence"/>
</dbReference>
<feature type="domain" description="Threonine/Serine exporter ThrE" evidence="9">
    <location>
        <begin position="6"/>
        <end position="134"/>
    </location>
</feature>
<evidence type="ECO:0000256" key="6">
    <source>
        <dbReference type="ARBA" id="ARBA00023136"/>
    </source>
</evidence>
<dbReference type="InterPro" id="IPR050539">
    <property type="entry name" value="ThrE_Dicarb/AminoAcid_Exp"/>
</dbReference>
<evidence type="ECO:0000313" key="10">
    <source>
        <dbReference type="EMBL" id="RKD25156.1"/>
    </source>
</evidence>
<evidence type="ECO:0000259" key="9">
    <source>
        <dbReference type="Pfam" id="PF12821"/>
    </source>
</evidence>
<organism evidence="10 11">
    <name type="scientific">Ammoniphilus oxalaticus</name>
    <dbReference type="NCBI Taxonomy" id="66863"/>
    <lineage>
        <taxon>Bacteria</taxon>
        <taxon>Bacillati</taxon>
        <taxon>Bacillota</taxon>
        <taxon>Bacilli</taxon>
        <taxon>Bacillales</taxon>
        <taxon>Paenibacillaceae</taxon>
        <taxon>Aneurinibacillus group</taxon>
        <taxon>Ammoniphilus</taxon>
    </lineage>
</organism>
<evidence type="ECO:0000256" key="1">
    <source>
        <dbReference type="ARBA" id="ARBA00004651"/>
    </source>
</evidence>
<feature type="transmembrane region" description="Helical" evidence="8">
    <location>
        <begin position="110"/>
        <end position="134"/>
    </location>
</feature>
<comment type="caution">
    <text evidence="10">The sequence shown here is derived from an EMBL/GenBank/DDBJ whole genome shotgun (WGS) entry which is preliminary data.</text>
</comment>
<accession>A0A419SMC2</accession>
<dbReference type="RefSeq" id="WP_120188979.1">
    <property type="nucleotide sequence ID" value="NZ_MCHY01000007.1"/>
</dbReference>
<dbReference type="InterPro" id="IPR024528">
    <property type="entry name" value="ThrE_2"/>
</dbReference>
<keyword evidence="5 8" id="KW-1133">Transmembrane helix</keyword>
<name>A0A419SMC2_9BACL</name>
<dbReference type="GO" id="GO:0015744">
    <property type="term" value="P:succinate transport"/>
    <property type="evidence" value="ECO:0007669"/>
    <property type="project" value="TreeGrafter"/>
</dbReference>
<protein>
    <recommendedName>
        <fullName evidence="9">Threonine/Serine exporter ThrE domain-containing protein</fullName>
    </recommendedName>
</protein>
<feature type="transmembrane region" description="Helical" evidence="8">
    <location>
        <begin position="78"/>
        <end position="98"/>
    </location>
</feature>
<sequence length="152" mass="16418">MIILQQLLTSFCASAGFGIIFQAPRVSIIKCGFVGMTGWIVYFSLAQADVDAVVATLAGAFVVAILSQIMARRYKKPSIIFSVMGIIPLVPGGLAYHATRNFVENEYGLALTLAAKAFMLSGAITLGLVCSEVIEQVWQKRKQKKIGVESSR</sequence>
<dbReference type="EMBL" id="MCHY01000007">
    <property type="protein sequence ID" value="RKD25156.1"/>
    <property type="molecule type" value="Genomic_DNA"/>
</dbReference>